<dbReference type="PROSITE" id="PS50234">
    <property type="entry name" value="VWFA"/>
    <property type="match status" value="1"/>
</dbReference>
<sequence>MKKKHIQAIQKASRSLMENKRYFDKLALIGFNDDVFVLSEFTTDSTKFSNAVDKLKTSGQITVLYKGIYMGLKMLDSPELPMLRYMIVISDGKNEGVGFTLDDAIEKAQKINVPIYSMGFVTRKSNAKYLDYLIRLSSKTGGEYQKINHSDDFQSAYRKFGIKIQNQYVIDFLSDVEGDGENHILEIHYMPGLQLKRIARHSFIAPNKINALQKSTFEKTASVEEAVTISTVATTPVNSTKHEAHLSAMFQHLPLIGTLLLLLLLSSFLVWFIIRYHSSKLNTDYNQLNKTTGTPQSENYDLELFIAELDLIKPLISGNIRIGYYDDNHLVLKADTVSGYHAELSGNGCDWIIKDLGSTNGVRVNGKKISDSSLLNENDMIKIGPYELFMRSKT</sequence>
<dbReference type="EMBL" id="ATBP01000838">
    <property type="protein sequence ID" value="ETR68766.1"/>
    <property type="molecule type" value="Genomic_DNA"/>
</dbReference>
<comment type="caution">
    <text evidence="4">The sequence shown here is derived from an EMBL/GenBank/DDBJ whole genome shotgun (WGS) entry which is preliminary data.</text>
</comment>
<dbReference type="InterPro" id="IPR000253">
    <property type="entry name" value="FHA_dom"/>
</dbReference>
<name>A0A1V1P1X9_9BACT</name>
<keyword evidence="1" id="KW-1133">Transmembrane helix</keyword>
<dbReference type="PROSITE" id="PS50006">
    <property type="entry name" value="FHA_DOMAIN"/>
    <property type="match status" value="1"/>
</dbReference>
<feature type="domain" description="FHA" evidence="2">
    <location>
        <begin position="320"/>
        <end position="369"/>
    </location>
</feature>
<dbReference type="InterPro" id="IPR002035">
    <property type="entry name" value="VWF_A"/>
</dbReference>
<keyword evidence="1" id="KW-0472">Membrane</keyword>
<feature type="domain" description="VWFA" evidence="3">
    <location>
        <begin position="1"/>
        <end position="173"/>
    </location>
</feature>
<dbReference type="Gene3D" id="2.60.200.20">
    <property type="match status" value="1"/>
</dbReference>
<proteinExistence type="predicted"/>
<dbReference type="InterPro" id="IPR008984">
    <property type="entry name" value="SMAD_FHA_dom_sf"/>
</dbReference>
<feature type="transmembrane region" description="Helical" evidence="1">
    <location>
        <begin position="253"/>
        <end position="274"/>
    </location>
</feature>
<dbReference type="CDD" id="cd00060">
    <property type="entry name" value="FHA"/>
    <property type="match status" value="1"/>
</dbReference>
<gene>
    <name evidence="4" type="ORF">OMM_04365</name>
</gene>
<keyword evidence="1" id="KW-0812">Transmembrane</keyword>
<protein>
    <recommendedName>
        <fullName evidence="6">FHA domain-containing protein</fullName>
    </recommendedName>
</protein>
<evidence type="ECO:0000259" key="3">
    <source>
        <dbReference type="PROSITE" id="PS50234"/>
    </source>
</evidence>
<evidence type="ECO:0000313" key="5">
    <source>
        <dbReference type="Proteomes" id="UP000189670"/>
    </source>
</evidence>
<dbReference type="SMART" id="SM00240">
    <property type="entry name" value="FHA"/>
    <property type="match status" value="1"/>
</dbReference>
<accession>A0A1V1P1X9</accession>
<dbReference type="InterPro" id="IPR036465">
    <property type="entry name" value="vWFA_dom_sf"/>
</dbReference>
<dbReference type="Pfam" id="PF00498">
    <property type="entry name" value="FHA"/>
    <property type="match status" value="1"/>
</dbReference>
<evidence type="ECO:0008006" key="6">
    <source>
        <dbReference type="Google" id="ProtNLM"/>
    </source>
</evidence>
<organism evidence="4 5">
    <name type="scientific">Candidatus Magnetoglobus multicellularis str. Araruama</name>
    <dbReference type="NCBI Taxonomy" id="890399"/>
    <lineage>
        <taxon>Bacteria</taxon>
        <taxon>Pseudomonadati</taxon>
        <taxon>Thermodesulfobacteriota</taxon>
        <taxon>Desulfobacteria</taxon>
        <taxon>Desulfobacterales</taxon>
        <taxon>Desulfobacteraceae</taxon>
        <taxon>Candidatus Magnetoglobus</taxon>
    </lineage>
</organism>
<dbReference type="AlphaFoldDB" id="A0A1V1P1X9"/>
<evidence type="ECO:0000259" key="2">
    <source>
        <dbReference type="PROSITE" id="PS50006"/>
    </source>
</evidence>
<dbReference type="SUPFAM" id="SSF49879">
    <property type="entry name" value="SMAD/FHA domain"/>
    <property type="match status" value="1"/>
</dbReference>
<reference evidence="5" key="1">
    <citation type="submission" date="2012-11" db="EMBL/GenBank/DDBJ databases">
        <authorList>
            <person name="Lucero-Rivera Y.E."/>
            <person name="Tovar-Ramirez D."/>
        </authorList>
    </citation>
    <scope>NUCLEOTIDE SEQUENCE [LARGE SCALE GENOMIC DNA]</scope>
    <source>
        <strain evidence="5">Araruama</strain>
    </source>
</reference>
<dbReference type="Pfam" id="PF00092">
    <property type="entry name" value="VWA"/>
    <property type="match status" value="1"/>
</dbReference>
<evidence type="ECO:0000313" key="4">
    <source>
        <dbReference type="EMBL" id="ETR68766.1"/>
    </source>
</evidence>
<dbReference type="SUPFAM" id="SSF53300">
    <property type="entry name" value="vWA-like"/>
    <property type="match status" value="1"/>
</dbReference>
<dbReference type="Gene3D" id="3.40.50.410">
    <property type="entry name" value="von Willebrand factor, type A domain"/>
    <property type="match status" value="1"/>
</dbReference>
<evidence type="ECO:0000256" key="1">
    <source>
        <dbReference type="SAM" id="Phobius"/>
    </source>
</evidence>
<dbReference type="Proteomes" id="UP000189670">
    <property type="component" value="Unassembled WGS sequence"/>
</dbReference>